<organism evidence="1 2">
    <name type="scientific">Rangifer tarandus platyrhynchus</name>
    <name type="common">Svalbard reindeer</name>
    <dbReference type="NCBI Taxonomy" id="3082113"/>
    <lineage>
        <taxon>Eukaryota</taxon>
        <taxon>Metazoa</taxon>
        <taxon>Chordata</taxon>
        <taxon>Craniata</taxon>
        <taxon>Vertebrata</taxon>
        <taxon>Euteleostomi</taxon>
        <taxon>Mammalia</taxon>
        <taxon>Eutheria</taxon>
        <taxon>Laurasiatheria</taxon>
        <taxon>Artiodactyla</taxon>
        <taxon>Ruminantia</taxon>
        <taxon>Pecora</taxon>
        <taxon>Cervidae</taxon>
        <taxon>Odocoileinae</taxon>
        <taxon>Rangifer</taxon>
    </lineage>
</organism>
<dbReference type="Proteomes" id="UP001162501">
    <property type="component" value="Chromosome 16"/>
</dbReference>
<reference evidence="1" key="1">
    <citation type="submission" date="2023-05" db="EMBL/GenBank/DDBJ databases">
        <authorList>
            <consortium name="ELIXIR-Norway"/>
        </authorList>
    </citation>
    <scope>NUCLEOTIDE SEQUENCE</scope>
</reference>
<gene>
    <name evidence="1" type="ORF">MRATA1EN22A_LOCUS6606</name>
</gene>
<evidence type="ECO:0000313" key="1">
    <source>
        <dbReference type="EMBL" id="CAM9727813.1"/>
    </source>
</evidence>
<proteinExistence type="predicted"/>
<sequence length="119" mass="13023">MTPDLKWQPHPLHPPGSPVLVAYSAVLPLVSPHSGPPPHRACEAGVHIQCLCGPQPGRFLANPVSGVVWSKEEAEWLPPGDDGRMSLTTAHWKHQSTKSSLLDHRVRPGPEPDSNWPWS</sequence>
<feature type="non-terminal residue" evidence="1">
    <location>
        <position position="119"/>
    </location>
</feature>
<name>A0AC59YIV0_RANTA</name>
<evidence type="ECO:0000313" key="2">
    <source>
        <dbReference type="Proteomes" id="UP001162501"/>
    </source>
</evidence>
<protein>
    <submittedName>
        <fullName evidence="1">Uncharacterized protein</fullName>
    </submittedName>
</protein>
<accession>A0AC59YIV0</accession>
<dbReference type="EMBL" id="OX596100">
    <property type="protein sequence ID" value="CAM9727813.1"/>
    <property type="molecule type" value="Genomic_DNA"/>
</dbReference>
<reference evidence="1" key="2">
    <citation type="submission" date="2025-03" db="EMBL/GenBank/DDBJ databases">
        <authorList>
            <consortium name="ELIXIR-Norway"/>
            <consortium name="Elixir Norway"/>
        </authorList>
    </citation>
    <scope>NUCLEOTIDE SEQUENCE</scope>
</reference>